<dbReference type="InterPro" id="IPR014710">
    <property type="entry name" value="RmlC-like_jellyroll"/>
</dbReference>
<proteinExistence type="predicted"/>
<dbReference type="GO" id="GO:0003700">
    <property type="term" value="F:DNA-binding transcription factor activity"/>
    <property type="evidence" value="ECO:0007669"/>
    <property type="project" value="TreeGrafter"/>
</dbReference>
<dbReference type="GO" id="GO:0005829">
    <property type="term" value="C:cytosol"/>
    <property type="evidence" value="ECO:0007669"/>
    <property type="project" value="TreeGrafter"/>
</dbReference>
<name>A0A267MKC9_9FIRM</name>
<dbReference type="Gene3D" id="1.10.260.40">
    <property type="entry name" value="lambda repressor-like DNA-binding domains"/>
    <property type="match status" value="1"/>
</dbReference>
<dbReference type="InterPro" id="IPR011051">
    <property type="entry name" value="RmlC_Cupin_sf"/>
</dbReference>
<dbReference type="PROSITE" id="PS50943">
    <property type="entry name" value="HTH_CROC1"/>
    <property type="match status" value="1"/>
</dbReference>
<dbReference type="CDD" id="cd00093">
    <property type="entry name" value="HTH_XRE"/>
    <property type="match status" value="1"/>
</dbReference>
<evidence type="ECO:0000313" key="3">
    <source>
        <dbReference type="EMBL" id="PAB60044.1"/>
    </source>
</evidence>
<protein>
    <submittedName>
        <fullName evidence="3">MerR family transcriptional regulator</fullName>
    </submittedName>
</protein>
<dbReference type="SUPFAM" id="SSF51182">
    <property type="entry name" value="RmlC-like cupins"/>
    <property type="match status" value="1"/>
</dbReference>
<dbReference type="AlphaFoldDB" id="A0A267MKC9"/>
<dbReference type="Pfam" id="PF01381">
    <property type="entry name" value="HTH_3"/>
    <property type="match status" value="1"/>
</dbReference>
<organism evidence="3 4">
    <name type="scientific">Anaeromicrobium sediminis</name>
    <dbReference type="NCBI Taxonomy" id="1478221"/>
    <lineage>
        <taxon>Bacteria</taxon>
        <taxon>Bacillati</taxon>
        <taxon>Bacillota</taxon>
        <taxon>Clostridia</taxon>
        <taxon>Peptostreptococcales</taxon>
        <taxon>Thermotaleaceae</taxon>
        <taxon>Anaeromicrobium</taxon>
    </lineage>
</organism>
<dbReference type="EMBL" id="NIBG01000004">
    <property type="protein sequence ID" value="PAB60044.1"/>
    <property type="molecule type" value="Genomic_DNA"/>
</dbReference>
<dbReference type="InterPro" id="IPR050807">
    <property type="entry name" value="TransReg_Diox_bact_type"/>
</dbReference>
<sequence>MEDINIGEKILEYRKAKSLTIRDLAKMVEVTPSLLSQIERGLANPSINTLKAISKALDVPLFTFFMNSVNRDNLVVRADSRKKIIFPENKNFAYELLSPDLNTTIEFILMTLTPGSHSSEELMAHKGEEAAYVMEGKVTLYLNDDPILLNEGDSVRILPNMKHKWENTYDKVTKVVFAVTPPAF</sequence>
<dbReference type="RefSeq" id="WP_095132231.1">
    <property type="nucleotide sequence ID" value="NZ_NIBG01000004.1"/>
</dbReference>
<dbReference type="PANTHER" id="PTHR46797">
    <property type="entry name" value="HTH-TYPE TRANSCRIPTIONAL REGULATOR"/>
    <property type="match status" value="1"/>
</dbReference>
<accession>A0A267MKC9</accession>
<dbReference type="Pfam" id="PF07883">
    <property type="entry name" value="Cupin_2"/>
    <property type="match status" value="1"/>
</dbReference>
<dbReference type="InterPro" id="IPR001387">
    <property type="entry name" value="Cro/C1-type_HTH"/>
</dbReference>
<dbReference type="CDD" id="cd02209">
    <property type="entry name" value="cupin_XRE_C"/>
    <property type="match status" value="1"/>
</dbReference>
<dbReference type="SMART" id="SM00530">
    <property type="entry name" value="HTH_XRE"/>
    <property type="match status" value="1"/>
</dbReference>
<feature type="domain" description="HTH cro/C1-type" evidence="2">
    <location>
        <begin position="10"/>
        <end position="65"/>
    </location>
</feature>
<dbReference type="InterPro" id="IPR010982">
    <property type="entry name" value="Lambda_DNA-bd_dom_sf"/>
</dbReference>
<dbReference type="Proteomes" id="UP000216024">
    <property type="component" value="Unassembled WGS sequence"/>
</dbReference>
<comment type="caution">
    <text evidence="3">The sequence shown here is derived from an EMBL/GenBank/DDBJ whole genome shotgun (WGS) entry which is preliminary data.</text>
</comment>
<dbReference type="InterPro" id="IPR013096">
    <property type="entry name" value="Cupin_2"/>
</dbReference>
<reference evidence="3 4" key="1">
    <citation type="submission" date="2017-06" db="EMBL/GenBank/DDBJ databases">
        <title>Draft genome sequence of anaerobic fermentative bacterium Anaeromicrobium sediminis DY2726D isolated from West Pacific Ocean sediments.</title>
        <authorList>
            <person name="Zeng X."/>
        </authorList>
    </citation>
    <scope>NUCLEOTIDE SEQUENCE [LARGE SCALE GENOMIC DNA]</scope>
    <source>
        <strain evidence="3 4">DY2726D</strain>
    </source>
</reference>
<dbReference type="SUPFAM" id="SSF47413">
    <property type="entry name" value="lambda repressor-like DNA-binding domains"/>
    <property type="match status" value="1"/>
</dbReference>
<evidence type="ECO:0000256" key="1">
    <source>
        <dbReference type="ARBA" id="ARBA00023125"/>
    </source>
</evidence>
<dbReference type="Gene3D" id="2.60.120.10">
    <property type="entry name" value="Jelly Rolls"/>
    <property type="match status" value="1"/>
</dbReference>
<dbReference type="GO" id="GO:0003677">
    <property type="term" value="F:DNA binding"/>
    <property type="evidence" value="ECO:0007669"/>
    <property type="project" value="UniProtKB-KW"/>
</dbReference>
<evidence type="ECO:0000259" key="2">
    <source>
        <dbReference type="PROSITE" id="PS50943"/>
    </source>
</evidence>
<keyword evidence="4" id="KW-1185">Reference proteome</keyword>
<gene>
    <name evidence="3" type="ORF">CCE28_06620</name>
</gene>
<dbReference type="OrthoDB" id="9814553at2"/>
<dbReference type="PANTHER" id="PTHR46797:SF19">
    <property type="entry name" value="BLL2473 PROTEIN"/>
    <property type="match status" value="1"/>
</dbReference>
<keyword evidence="1" id="KW-0238">DNA-binding</keyword>
<evidence type="ECO:0000313" key="4">
    <source>
        <dbReference type="Proteomes" id="UP000216024"/>
    </source>
</evidence>